<dbReference type="GeneID" id="87806044"/>
<dbReference type="Pfam" id="PF07855">
    <property type="entry name" value="ATG101"/>
    <property type="match status" value="1"/>
</dbReference>
<name>A0AAF0Y968_9TREE</name>
<feature type="compositionally biased region" description="Pro residues" evidence="4">
    <location>
        <begin position="157"/>
        <end position="184"/>
    </location>
</feature>
<accession>A0AAF0Y968</accession>
<dbReference type="PANTHER" id="PTHR13292">
    <property type="entry name" value="AUTOPHAGY-RELATED PROTEIN 101"/>
    <property type="match status" value="1"/>
</dbReference>
<evidence type="ECO:0000256" key="1">
    <source>
        <dbReference type="ARBA" id="ARBA00007130"/>
    </source>
</evidence>
<sequence length="279" mass="29462">MEAVNHIKLRVERSQAKPVLSALLHAVFFHRLLDAVEPETVETNETHVACGGSVEKEVAARVDEFGREFIDVGRDSGEIAVVFLQRKNRKGWFAVTEALVPWEEHLITIHFVKRATTNPLPGALLQLLTFCAERKDNVPPLVGTSDQNNLSHQILISPPPPSDLFAPSSPPLGPTRLTSPPPAPVQGTTTATALADMDMPRAYPAAPRSTSLGPRGKSASAGALYDAGSARRSSSPMTAISDAGTSAMGYLEQAKDGLLAVGAKAGWGGKVGAAFGGRG</sequence>
<feature type="region of interest" description="Disordered" evidence="4">
    <location>
        <begin position="202"/>
        <end position="221"/>
    </location>
</feature>
<keyword evidence="3" id="KW-0072">Autophagy</keyword>
<dbReference type="AlphaFoldDB" id="A0AAF0Y968"/>
<dbReference type="GO" id="GO:0000045">
    <property type="term" value="P:autophagosome assembly"/>
    <property type="evidence" value="ECO:0007669"/>
    <property type="project" value="TreeGrafter"/>
</dbReference>
<evidence type="ECO:0000256" key="4">
    <source>
        <dbReference type="SAM" id="MobiDB-lite"/>
    </source>
</evidence>
<dbReference type="RefSeq" id="XP_062625300.1">
    <property type="nucleotide sequence ID" value="XM_062769316.1"/>
</dbReference>
<keyword evidence="6" id="KW-1185">Reference proteome</keyword>
<dbReference type="GO" id="GO:0000407">
    <property type="term" value="C:phagophore assembly site"/>
    <property type="evidence" value="ECO:0007669"/>
    <property type="project" value="TreeGrafter"/>
</dbReference>
<evidence type="ECO:0000256" key="2">
    <source>
        <dbReference type="ARBA" id="ARBA00018874"/>
    </source>
</evidence>
<feature type="region of interest" description="Disordered" evidence="4">
    <location>
        <begin position="151"/>
        <end position="188"/>
    </location>
</feature>
<comment type="similarity">
    <text evidence="1">Belongs to the ATG101 family.</text>
</comment>
<organism evidence="5 6">
    <name type="scientific">Vanrija pseudolonga</name>
    <dbReference type="NCBI Taxonomy" id="143232"/>
    <lineage>
        <taxon>Eukaryota</taxon>
        <taxon>Fungi</taxon>
        <taxon>Dikarya</taxon>
        <taxon>Basidiomycota</taxon>
        <taxon>Agaricomycotina</taxon>
        <taxon>Tremellomycetes</taxon>
        <taxon>Trichosporonales</taxon>
        <taxon>Trichosporonaceae</taxon>
        <taxon>Vanrija</taxon>
    </lineage>
</organism>
<dbReference type="Proteomes" id="UP000827549">
    <property type="component" value="Chromosome 2"/>
</dbReference>
<protein>
    <recommendedName>
        <fullName evidence="2">Autophagy-related protein 101</fullName>
    </recommendedName>
</protein>
<reference evidence="5" key="1">
    <citation type="submission" date="2023-10" db="EMBL/GenBank/DDBJ databases">
        <authorList>
            <person name="Noh H."/>
        </authorList>
    </citation>
    <scope>NUCLEOTIDE SEQUENCE</scope>
    <source>
        <strain evidence="5">DUCC4014</strain>
    </source>
</reference>
<dbReference type="GO" id="GO:1990316">
    <property type="term" value="C:Atg1/ULK1 kinase complex"/>
    <property type="evidence" value="ECO:0007669"/>
    <property type="project" value="TreeGrafter"/>
</dbReference>
<evidence type="ECO:0000313" key="5">
    <source>
        <dbReference type="EMBL" id="WOO79268.1"/>
    </source>
</evidence>
<evidence type="ECO:0000313" key="6">
    <source>
        <dbReference type="Proteomes" id="UP000827549"/>
    </source>
</evidence>
<dbReference type="GO" id="GO:0019901">
    <property type="term" value="F:protein kinase binding"/>
    <property type="evidence" value="ECO:0007669"/>
    <property type="project" value="TreeGrafter"/>
</dbReference>
<dbReference type="PANTHER" id="PTHR13292:SF0">
    <property type="entry name" value="AUTOPHAGY-RELATED PROTEIN 101"/>
    <property type="match status" value="1"/>
</dbReference>
<evidence type="ECO:0000256" key="3">
    <source>
        <dbReference type="ARBA" id="ARBA00023006"/>
    </source>
</evidence>
<proteinExistence type="inferred from homology"/>
<dbReference type="InterPro" id="IPR012445">
    <property type="entry name" value="ATG101"/>
</dbReference>
<dbReference type="EMBL" id="CP086715">
    <property type="protein sequence ID" value="WOO79268.1"/>
    <property type="molecule type" value="Genomic_DNA"/>
</dbReference>
<gene>
    <name evidence="5" type="primary">ATG101</name>
    <name evidence="5" type="ORF">LOC62_02G002797</name>
</gene>